<protein>
    <recommendedName>
        <fullName evidence="7">Trafficking protein particle complex subunit</fullName>
    </recommendedName>
</protein>
<evidence type="ECO:0000256" key="7">
    <source>
        <dbReference type="PIRNR" id="PIRNR017479"/>
    </source>
</evidence>
<evidence type="ECO:0000313" key="10">
    <source>
        <dbReference type="Proteomes" id="UP001565368"/>
    </source>
</evidence>
<dbReference type="InterPro" id="IPR016696">
    <property type="entry name" value="TRAPP-I_su5"/>
</dbReference>
<evidence type="ECO:0000256" key="8">
    <source>
        <dbReference type="SAM" id="MobiDB-lite"/>
    </source>
</evidence>
<dbReference type="PANTHER" id="PTHR20902">
    <property type="entry name" value="41-2 PROTEIN ANTIGEN-RELATED"/>
    <property type="match status" value="1"/>
</dbReference>
<dbReference type="SUPFAM" id="SSF111126">
    <property type="entry name" value="Ligand-binding domain in the NO signalling and Golgi transport"/>
    <property type="match status" value="1"/>
</dbReference>
<keyword evidence="3 7" id="KW-0813">Transport</keyword>
<keyword evidence="10" id="KW-1185">Reference proteome</keyword>
<evidence type="ECO:0000256" key="3">
    <source>
        <dbReference type="ARBA" id="ARBA00022448"/>
    </source>
</evidence>
<comment type="caution">
    <text evidence="9">The sequence shown here is derived from an EMBL/GenBank/DDBJ whole genome shotgun (WGS) entry which is preliminary data.</text>
</comment>
<evidence type="ECO:0000256" key="6">
    <source>
        <dbReference type="ARBA" id="ARBA00023034"/>
    </source>
</evidence>
<gene>
    <name evidence="9" type="primary">trs31</name>
    <name evidence="9" type="ORF">Q8F55_006458</name>
</gene>
<keyword evidence="5 7" id="KW-0931">ER-Golgi transport</keyword>
<evidence type="ECO:0000313" key="9">
    <source>
        <dbReference type="EMBL" id="KAL1407045.1"/>
    </source>
</evidence>
<dbReference type="PANTHER" id="PTHR20902:SF0">
    <property type="entry name" value="TRAFFICKING PROTEIN PARTICLE COMPLEX SUBUNIT 5"/>
    <property type="match status" value="1"/>
</dbReference>
<dbReference type="RefSeq" id="XP_069206989.1">
    <property type="nucleotide sequence ID" value="XM_069354918.1"/>
</dbReference>
<dbReference type="EMBL" id="JBBXJM010000005">
    <property type="protein sequence ID" value="KAL1407045.1"/>
    <property type="molecule type" value="Genomic_DNA"/>
</dbReference>
<dbReference type="Gene3D" id="3.30.1380.20">
    <property type="entry name" value="Trafficking protein particle complex subunit 3"/>
    <property type="match status" value="1"/>
</dbReference>
<evidence type="ECO:0000256" key="2">
    <source>
        <dbReference type="ARBA" id="ARBA00006218"/>
    </source>
</evidence>
<dbReference type="Proteomes" id="UP001565368">
    <property type="component" value="Unassembled WGS sequence"/>
</dbReference>
<comment type="similarity">
    <text evidence="2 7">Belongs to the TRAPP small subunits family. BET3 subfamily.</text>
</comment>
<keyword evidence="6 7" id="KW-0333">Golgi apparatus</keyword>
<organism evidence="9 10">
    <name type="scientific">Vanrija albida</name>
    <dbReference type="NCBI Taxonomy" id="181172"/>
    <lineage>
        <taxon>Eukaryota</taxon>
        <taxon>Fungi</taxon>
        <taxon>Dikarya</taxon>
        <taxon>Basidiomycota</taxon>
        <taxon>Agaricomycotina</taxon>
        <taxon>Tremellomycetes</taxon>
        <taxon>Trichosporonales</taxon>
        <taxon>Trichosporonaceae</taxon>
        <taxon>Vanrija</taxon>
    </lineage>
</organism>
<evidence type="ECO:0000256" key="4">
    <source>
        <dbReference type="ARBA" id="ARBA00022824"/>
    </source>
</evidence>
<keyword evidence="4 7" id="KW-0256">Endoplasmic reticulum</keyword>
<feature type="region of interest" description="Disordered" evidence="8">
    <location>
        <begin position="1"/>
        <end position="59"/>
    </location>
</feature>
<comment type="subunit">
    <text evidence="7">Part of the multisubunit TRAPP (transport protein particle) complex.</text>
</comment>
<dbReference type="PIRSF" id="PIRSF017479">
    <property type="entry name" value="TRAPP_I_complex_Trs31"/>
    <property type="match status" value="1"/>
</dbReference>
<comment type="subcellular location">
    <subcellularLocation>
        <location evidence="1">Endoplasmic reticulum</location>
    </subcellularLocation>
    <subcellularLocation>
        <location evidence="7">Golgi apparatus</location>
        <location evidence="7">cis-Golgi network</location>
    </subcellularLocation>
</comment>
<evidence type="ECO:0000256" key="1">
    <source>
        <dbReference type="ARBA" id="ARBA00004240"/>
    </source>
</evidence>
<accession>A0ABR3PXB3</accession>
<proteinExistence type="inferred from homology"/>
<reference evidence="9 10" key="1">
    <citation type="submission" date="2023-08" db="EMBL/GenBank/DDBJ databases">
        <title>Annotated Genome Sequence of Vanrija albida AlHP1.</title>
        <authorList>
            <person name="Herzog R."/>
        </authorList>
    </citation>
    <scope>NUCLEOTIDE SEQUENCE [LARGE SCALE GENOMIC DNA]</scope>
    <source>
        <strain evidence="9 10">AlHP1</strain>
    </source>
</reference>
<feature type="compositionally biased region" description="Low complexity" evidence="8">
    <location>
        <begin position="10"/>
        <end position="22"/>
    </location>
</feature>
<dbReference type="Pfam" id="PF04051">
    <property type="entry name" value="TRAPP"/>
    <property type="match status" value="1"/>
</dbReference>
<dbReference type="CDD" id="cd14943">
    <property type="entry name" value="TRAPPC5_Trs31"/>
    <property type="match status" value="1"/>
</dbReference>
<evidence type="ECO:0000256" key="5">
    <source>
        <dbReference type="ARBA" id="ARBA00022892"/>
    </source>
</evidence>
<dbReference type="InterPro" id="IPR024096">
    <property type="entry name" value="NO_sig/Golgi_transp_ligand-bd"/>
</dbReference>
<sequence length="260" mass="27971">MPPALPQPPASASAQAMYPYSANTSTSTVSQTPRSVSVRDSRASPHPSAATPQPPGAEGNILERQLNATRGAEVSLSAWSFLFAEIVAYSQSHVDSVADLEKRLTSLGYEAGQRVLSLLLLRNAQAAGMKDPRRENRLIPILQFVHTQVYKYCFGRPADGLERSVEGEDECGLLGAAALTADMITMNQPPLTQHISIPKDMSQLSCEAFTAGIVEGVLDGLDVPSRVTAHTVATDQYPQRTVILVKLDARVMDREAGLSK</sequence>
<dbReference type="InterPro" id="IPR007194">
    <property type="entry name" value="TRAPP_component"/>
</dbReference>
<dbReference type="GeneID" id="95987501"/>
<name>A0ABR3PXB3_9TREE</name>
<feature type="compositionally biased region" description="Polar residues" evidence="8">
    <location>
        <begin position="23"/>
        <end position="35"/>
    </location>
</feature>